<gene>
    <name evidence="3" type="ORF">AFUS01_LOCUS18278</name>
</gene>
<organism evidence="3 4">
    <name type="scientific">Allacma fusca</name>
    <dbReference type="NCBI Taxonomy" id="39272"/>
    <lineage>
        <taxon>Eukaryota</taxon>
        <taxon>Metazoa</taxon>
        <taxon>Ecdysozoa</taxon>
        <taxon>Arthropoda</taxon>
        <taxon>Hexapoda</taxon>
        <taxon>Collembola</taxon>
        <taxon>Symphypleona</taxon>
        <taxon>Sminthuridae</taxon>
        <taxon>Allacma</taxon>
    </lineage>
</organism>
<accession>A0A8J2K5C3</accession>
<protein>
    <submittedName>
        <fullName evidence="3">Uncharacterized protein</fullName>
    </submittedName>
</protein>
<sequence>MSKANRKSGSVQSVDPIAAWTSGIQSRVKTPISERQKVQIQHFEERRNKLKEEYDDFQEARDSLDVMYKSMIREGERLREVRSNLVRMLFEENEGGGPVPEDLFPNYYPADPDDSDDAGSENDESREQDDVVVDLTDFEPKIQEEQDDNCGGIGETFEKYEGRPVPEDLFRSNYTPTCPSVSVEAGSGDYTGIDEPHVFIIDVNAYEPKI</sequence>
<evidence type="ECO:0000256" key="1">
    <source>
        <dbReference type="SAM" id="Coils"/>
    </source>
</evidence>
<feature type="coiled-coil region" evidence="1">
    <location>
        <begin position="33"/>
        <end position="67"/>
    </location>
</feature>
<keyword evidence="4" id="KW-1185">Reference proteome</keyword>
<dbReference type="EMBL" id="CAJVCH010180777">
    <property type="protein sequence ID" value="CAG7729577.1"/>
    <property type="molecule type" value="Genomic_DNA"/>
</dbReference>
<feature type="compositionally biased region" description="Acidic residues" evidence="2">
    <location>
        <begin position="111"/>
        <end position="122"/>
    </location>
</feature>
<comment type="caution">
    <text evidence="3">The sequence shown here is derived from an EMBL/GenBank/DDBJ whole genome shotgun (WGS) entry which is preliminary data.</text>
</comment>
<evidence type="ECO:0000313" key="3">
    <source>
        <dbReference type="EMBL" id="CAG7729577.1"/>
    </source>
</evidence>
<proteinExistence type="predicted"/>
<evidence type="ECO:0000256" key="2">
    <source>
        <dbReference type="SAM" id="MobiDB-lite"/>
    </source>
</evidence>
<feature type="region of interest" description="Disordered" evidence="2">
    <location>
        <begin position="92"/>
        <end position="132"/>
    </location>
</feature>
<reference evidence="3" key="1">
    <citation type="submission" date="2021-06" db="EMBL/GenBank/DDBJ databases">
        <authorList>
            <person name="Hodson N. C."/>
            <person name="Mongue J. A."/>
            <person name="Jaron S. K."/>
        </authorList>
    </citation>
    <scope>NUCLEOTIDE SEQUENCE</scope>
</reference>
<keyword evidence="1" id="KW-0175">Coiled coil</keyword>
<dbReference type="Proteomes" id="UP000708208">
    <property type="component" value="Unassembled WGS sequence"/>
</dbReference>
<name>A0A8J2K5C3_9HEXA</name>
<evidence type="ECO:0000313" key="4">
    <source>
        <dbReference type="Proteomes" id="UP000708208"/>
    </source>
</evidence>
<dbReference type="AlphaFoldDB" id="A0A8J2K5C3"/>
<feature type="region of interest" description="Disordered" evidence="2">
    <location>
        <begin position="1"/>
        <end position="25"/>
    </location>
</feature>